<organism evidence="1 2">
    <name type="scientific">Capnocytophaga ochracea</name>
    <dbReference type="NCBI Taxonomy" id="1018"/>
    <lineage>
        <taxon>Bacteria</taxon>
        <taxon>Pseudomonadati</taxon>
        <taxon>Bacteroidota</taxon>
        <taxon>Flavobacteriia</taxon>
        <taxon>Flavobacteriales</taxon>
        <taxon>Flavobacteriaceae</taxon>
        <taxon>Capnocytophaga</taxon>
    </lineage>
</organism>
<protein>
    <recommendedName>
        <fullName evidence="3">Lipocalin-like domain-containing protein</fullName>
    </recommendedName>
</protein>
<name>A0A2X2RVL0_CAPOC</name>
<reference evidence="1 2" key="1">
    <citation type="submission" date="2018-06" db="EMBL/GenBank/DDBJ databases">
        <authorList>
            <consortium name="Pathogen Informatics"/>
            <person name="Doyle S."/>
        </authorList>
    </citation>
    <scope>NUCLEOTIDE SEQUENCE [LARGE SCALE GENOMIC DNA]</scope>
    <source>
        <strain evidence="1 2">NCTC11546</strain>
    </source>
</reference>
<dbReference type="Proteomes" id="UP000249891">
    <property type="component" value="Unassembled WGS sequence"/>
</dbReference>
<evidence type="ECO:0008006" key="3">
    <source>
        <dbReference type="Google" id="ProtNLM"/>
    </source>
</evidence>
<dbReference type="RefSeq" id="WP_128091565.1">
    <property type="nucleotide sequence ID" value="NZ_UARG01000017.1"/>
</dbReference>
<gene>
    <name evidence="1" type="ORF">NCTC11546_01626</name>
</gene>
<dbReference type="AlphaFoldDB" id="A0A2X2RVL0"/>
<accession>A0A2X2RVL0</accession>
<sequence>MEIKTFLALLLLVIVGCSCSKTDKEIDPMLYGTWRLVGVSDMNDHLKEFRPNEKECSLCYSITFKKNNDLLGYSTANKMGGRYVIDSNRKISISYQTLTEAGEKIGTDGDLYVTLWSHYIFNIENYIIKKKQLYLYYKRVKENINIDSLPDEGYLLFNKK</sequence>
<dbReference type="PROSITE" id="PS51257">
    <property type="entry name" value="PROKAR_LIPOPROTEIN"/>
    <property type="match status" value="1"/>
</dbReference>
<evidence type="ECO:0000313" key="2">
    <source>
        <dbReference type="Proteomes" id="UP000249891"/>
    </source>
</evidence>
<dbReference type="EMBL" id="UARG01000017">
    <property type="protein sequence ID" value="SQA78395.1"/>
    <property type="molecule type" value="Genomic_DNA"/>
</dbReference>
<proteinExistence type="predicted"/>
<evidence type="ECO:0000313" key="1">
    <source>
        <dbReference type="EMBL" id="SQA78395.1"/>
    </source>
</evidence>